<dbReference type="Pfam" id="PF07423">
    <property type="entry name" value="DUF1510"/>
    <property type="match status" value="1"/>
</dbReference>
<sequence>MEQSSRAQRKTKRRKTNRILNTAIAVVVLLIIIVGFTIFAGGNDEEPAAPEETKQNQTAAVSDEETEEKPTDEITEEPAETEEPAGEEETEEKPADEEVVVSEGTEPNVEQDIVNPNWEGVGTTQSGEHTSSFETDSADWQEKEQALAYATGIPLSGMTVWYISGNGPQAAIGTVSPKSNKNEAYRVYIEWVDGEGWKPTKVQKLEENDKAR</sequence>
<dbReference type="OrthoDB" id="2168558at2"/>
<dbReference type="RefSeq" id="WP_069938898.1">
    <property type="nucleotide sequence ID" value="NZ_MAMP01000022.1"/>
</dbReference>
<comment type="caution">
    <text evidence="4">The sequence shown here is derived from an EMBL/GenBank/DDBJ whole genome shotgun (WGS) entry which is preliminary data.</text>
</comment>
<feature type="transmembrane region" description="Helical" evidence="2">
    <location>
        <begin position="20"/>
        <end position="40"/>
    </location>
</feature>
<dbReference type="EMBL" id="MAMP01000022">
    <property type="protein sequence ID" value="OES44296.1"/>
    <property type="molecule type" value="Genomic_DNA"/>
</dbReference>
<dbReference type="STRING" id="1714016.BA724_08390"/>
<protein>
    <recommendedName>
        <fullName evidence="3">DUF1510 domain-containing protein</fullName>
    </recommendedName>
</protein>
<organism evidence="4 5">
    <name type="scientific">Domibacillus iocasae</name>
    <dbReference type="NCBI Taxonomy" id="1714016"/>
    <lineage>
        <taxon>Bacteria</taxon>
        <taxon>Bacillati</taxon>
        <taxon>Bacillota</taxon>
        <taxon>Bacilli</taxon>
        <taxon>Bacillales</taxon>
        <taxon>Bacillaceae</taxon>
        <taxon>Domibacillus</taxon>
    </lineage>
</organism>
<feature type="compositionally biased region" description="Polar residues" evidence="1">
    <location>
        <begin position="122"/>
        <end position="132"/>
    </location>
</feature>
<gene>
    <name evidence="4" type="ORF">BA724_08390</name>
</gene>
<keyword evidence="2" id="KW-1133">Transmembrane helix</keyword>
<evidence type="ECO:0000256" key="1">
    <source>
        <dbReference type="SAM" id="MobiDB-lite"/>
    </source>
</evidence>
<keyword evidence="5" id="KW-1185">Reference proteome</keyword>
<feature type="domain" description="DUF1510" evidence="3">
    <location>
        <begin position="113"/>
        <end position="205"/>
    </location>
</feature>
<proteinExistence type="predicted"/>
<evidence type="ECO:0000259" key="3">
    <source>
        <dbReference type="Pfam" id="PF07423"/>
    </source>
</evidence>
<evidence type="ECO:0000313" key="5">
    <source>
        <dbReference type="Proteomes" id="UP000095658"/>
    </source>
</evidence>
<name>A0A1E7DMI2_9BACI</name>
<feature type="region of interest" description="Disordered" evidence="1">
    <location>
        <begin position="44"/>
        <end position="132"/>
    </location>
</feature>
<reference evidence="4 5" key="1">
    <citation type="submission" date="2016-06" db="EMBL/GenBank/DDBJ databases">
        <title>Domibacillus iocasae genome sequencing.</title>
        <authorList>
            <person name="Verma A."/>
            <person name="Pal Y."/>
            <person name="Ojha A.K."/>
            <person name="Krishnamurthi S."/>
        </authorList>
    </citation>
    <scope>NUCLEOTIDE SEQUENCE [LARGE SCALE GENOMIC DNA]</scope>
    <source>
        <strain evidence="4 5">DSM 29979</strain>
    </source>
</reference>
<feature type="compositionally biased region" description="Acidic residues" evidence="1">
    <location>
        <begin position="73"/>
        <end position="100"/>
    </location>
</feature>
<accession>A0A1E7DMI2</accession>
<dbReference type="AlphaFoldDB" id="A0A1E7DMI2"/>
<dbReference type="InterPro" id="IPR009988">
    <property type="entry name" value="DUF1510"/>
</dbReference>
<evidence type="ECO:0000313" key="4">
    <source>
        <dbReference type="EMBL" id="OES44296.1"/>
    </source>
</evidence>
<evidence type="ECO:0000256" key="2">
    <source>
        <dbReference type="SAM" id="Phobius"/>
    </source>
</evidence>
<keyword evidence="2" id="KW-0472">Membrane</keyword>
<dbReference type="Proteomes" id="UP000095658">
    <property type="component" value="Unassembled WGS sequence"/>
</dbReference>
<keyword evidence="2" id="KW-0812">Transmembrane</keyword>